<evidence type="ECO:0000313" key="2">
    <source>
        <dbReference type="EMBL" id="MCM3716624.1"/>
    </source>
</evidence>
<evidence type="ECO:0000313" key="3">
    <source>
        <dbReference type="Proteomes" id="UP001139179"/>
    </source>
</evidence>
<dbReference type="Proteomes" id="UP001139179">
    <property type="component" value="Unassembled WGS sequence"/>
</dbReference>
<keyword evidence="3" id="KW-1185">Reference proteome</keyword>
<dbReference type="RefSeq" id="WP_251225272.1">
    <property type="nucleotide sequence ID" value="NZ_JAMBOL010000047.1"/>
</dbReference>
<sequence>MDFVIFDLMLGGLLLPLLVVSFFSFRIYYREKKKIPSNKQKELKKVILVYLGLITFGSYVIAVSIMMLTGLDFKDVNAWPPIILALALATIIPIAQEFVQRINALSKENINTNNLLVYDKETIEALDKKITILLNELQDMKKEKEQEAVIETRWFKIIFKQRKES</sequence>
<feature type="transmembrane region" description="Helical" evidence="1">
    <location>
        <begin position="78"/>
        <end position="99"/>
    </location>
</feature>
<dbReference type="EMBL" id="JAMBOL010000047">
    <property type="protein sequence ID" value="MCM3716624.1"/>
    <property type="molecule type" value="Genomic_DNA"/>
</dbReference>
<reference evidence="2" key="1">
    <citation type="submission" date="2022-05" db="EMBL/GenBank/DDBJ databases">
        <title>Comparative Genomics of Spacecraft Associated Microbes.</title>
        <authorList>
            <person name="Tran M.T."/>
            <person name="Wright A."/>
            <person name="Seuylemezian A."/>
            <person name="Eisen J."/>
            <person name="Coil D."/>
        </authorList>
    </citation>
    <scope>NUCLEOTIDE SEQUENCE</scope>
    <source>
        <strain evidence="2">214.1.1</strain>
    </source>
</reference>
<feature type="transmembrane region" description="Helical" evidence="1">
    <location>
        <begin position="6"/>
        <end position="25"/>
    </location>
</feature>
<evidence type="ECO:0000256" key="1">
    <source>
        <dbReference type="SAM" id="Phobius"/>
    </source>
</evidence>
<feature type="transmembrane region" description="Helical" evidence="1">
    <location>
        <begin position="46"/>
        <end position="66"/>
    </location>
</feature>
<comment type="caution">
    <text evidence="2">The sequence shown here is derived from an EMBL/GenBank/DDBJ whole genome shotgun (WGS) entry which is preliminary data.</text>
</comment>
<organism evidence="2 3">
    <name type="scientific">Halalkalibacter oceani</name>
    <dbReference type="NCBI Taxonomy" id="1653776"/>
    <lineage>
        <taxon>Bacteria</taxon>
        <taxon>Bacillati</taxon>
        <taxon>Bacillota</taxon>
        <taxon>Bacilli</taxon>
        <taxon>Bacillales</taxon>
        <taxon>Bacillaceae</taxon>
        <taxon>Halalkalibacter</taxon>
    </lineage>
</organism>
<gene>
    <name evidence="2" type="ORF">M3202_21515</name>
</gene>
<dbReference type="AlphaFoldDB" id="A0A9X2DTC9"/>
<keyword evidence="1" id="KW-0472">Membrane</keyword>
<protein>
    <submittedName>
        <fullName evidence="2">Uncharacterized protein</fullName>
    </submittedName>
</protein>
<proteinExistence type="predicted"/>
<keyword evidence="1" id="KW-0812">Transmembrane</keyword>
<accession>A0A9X2DTC9</accession>
<keyword evidence="1" id="KW-1133">Transmembrane helix</keyword>
<name>A0A9X2DTC9_9BACI</name>